<dbReference type="OrthoDB" id="422427at2759"/>
<name>A0A7R8ZQI3_9CRUS</name>
<dbReference type="SUPFAM" id="SSF54001">
    <property type="entry name" value="Cysteine proteinases"/>
    <property type="match status" value="1"/>
</dbReference>
<dbReference type="Gene3D" id="3.90.70.10">
    <property type="entry name" value="Cysteine proteinases"/>
    <property type="match status" value="1"/>
</dbReference>
<feature type="non-terminal residue" evidence="1">
    <location>
        <position position="160"/>
    </location>
</feature>
<accession>A0A7R8ZQI3</accession>
<dbReference type="InterPro" id="IPR028889">
    <property type="entry name" value="USP"/>
</dbReference>
<organism evidence="1">
    <name type="scientific">Cyprideis torosa</name>
    <dbReference type="NCBI Taxonomy" id="163714"/>
    <lineage>
        <taxon>Eukaryota</taxon>
        <taxon>Metazoa</taxon>
        <taxon>Ecdysozoa</taxon>
        <taxon>Arthropoda</taxon>
        <taxon>Crustacea</taxon>
        <taxon>Oligostraca</taxon>
        <taxon>Ostracoda</taxon>
        <taxon>Podocopa</taxon>
        <taxon>Podocopida</taxon>
        <taxon>Cytherocopina</taxon>
        <taxon>Cytheroidea</taxon>
        <taxon>Cytherideidae</taxon>
        <taxon>Cyprideis</taxon>
    </lineage>
</organism>
<gene>
    <name evidence="1" type="ORF">CTOB1V02_LOCUS10498</name>
</gene>
<proteinExistence type="predicted"/>
<evidence type="ECO:0000313" key="1">
    <source>
        <dbReference type="EMBL" id="CAD7232667.1"/>
    </source>
</evidence>
<reference evidence="1" key="1">
    <citation type="submission" date="2020-11" db="EMBL/GenBank/DDBJ databases">
        <authorList>
            <person name="Tran Van P."/>
        </authorList>
    </citation>
    <scope>NUCLEOTIDE SEQUENCE</scope>
</reference>
<feature type="non-terminal residue" evidence="1">
    <location>
        <position position="1"/>
    </location>
</feature>
<sequence>WRCCDDSRVSDVSDAENVVSAAAYVLFYRRRLHPPPEPLPPVVQSPTTPLITSLEPPKKISSVEPMQVDAVQEDNENRDIPDNFNVDGAPLDLETYVHSYVGLGRLNRLIFIADHCTELRLEALKLALQYVLKTHNIAMYQLIHRKILEAFGSLSIGSDA</sequence>
<protein>
    <submittedName>
        <fullName evidence="1">Uncharacterized protein</fullName>
    </submittedName>
</protein>
<dbReference type="PROSITE" id="PS50235">
    <property type="entry name" value="USP_3"/>
    <property type="match status" value="1"/>
</dbReference>
<dbReference type="InterPro" id="IPR038765">
    <property type="entry name" value="Papain-like_cys_pep_sf"/>
</dbReference>
<dbReference type="Gene3D" id="1.25.40.570">
    <property type="match status" value="1"/>
</dbReference>
<dbReference type="EMBL" id="OB664962">
    <property type="protein sequence ID" value="CAD7232667.1"/>
    <property type="molecule type" value="Genomic_DNA"/>
</dbReference>
<dbReference type="AlphaFoldDB" id="A0A7R8ZQI3"/>